<dbReference type="Gene3D" id="3.90.1310.10">
    <property type="entry name" value="Penicillin-binding protein 2a (Domain 2)"/>
    <property type="match status" value="1"/>
</dbReference>
<dbReference type="NCBIfam" id="TIGR03423">
    <property type="entry name" value="pbp2_mrdA"/>
    <property type="match status" value="1"/>
</dbReference>
<evidence type="ECO:0000256" key="6">
    <source>
        <dbReference type="ARBA" id="ARBA00022670"/>
    </source>
</evidence>
<evidence type="ECO:0000256" key="13">
    <source>
        <dbReference type="ARBA" id="ARBA00023316"/>
    </source>
</evidence>
<keyword evidence="5" id="KW-0121">Carboxypeptidase</keyword>
<dbReference type="PANTHER" id="PTHR30627:SF2">
    <property type="entry name" value="PEPTIDOGLYCAN D,D-TRANSPEPTIDASE MRDA"/>
    <property type="match status" value="1"/>
</dbReference>
<sequence>MNRFFERRYVITGIFITIILMLLARLYYIQIVDDRYLLYANKNVIRQFVLYPARGPILDRNGKILVQNEPIYDITVNPKEVKPFDTLAFCKLIGIDKAGFDKRFAKAVRYSPNRESIFEKQLSVELYASFQERLFEFPGFYVQPRTVRAYPDSVAAQFLGFIGEAQDRDIKRSGGYYRPGDYIGVTGVEKAYEEVLRGQRGVKNMMVDSRGVPKGSYANGAFDTVARSGERLTSSLDIDLQKLGEKLMKNKLGSIVAIEPSSGEILCYVSSPTYDPNLMVGRERGNNAAKMYNNPYKPFFIRPIQAQYPPGSSFKPLSALIALQEGIINPQVTYYCTGHYRAGNRLVPCSHGEAHGLVNLSSAVAVSCNGYFSMVFQKIIDRSGAKRTEAAFEDWRTNVTKFGLGTRLDLDMPAESRGNVPTPLHYDNVYKKGGWRSSTIISLAIGQGELLATPLQLANLECTIANHGFFYKPHLIKAIGTENVIKKEYTQRNYVGINSEYFEPVINGMQLVVDNGTARRSKIPGIVMCGKTGTAQNPRGEDNSVFVAFAPRENPKIAIAVVVENSGEGAHWAAPIASFIVEKYLKGKITPRESGITVDYYANANRLPDLSIYQHDLQKERRRDSIRSVRADSINKIKADSIKKAAQTKTAKNNKPGSLADLLAGRRTGK</sequence>
<dbReference type="Gene3D" id="3.30.1390.30">
    <property type="entry name" value="Penicillin-binding protein 2a, domain 3"/>
    <property type="match status" value="1"/>
</dbReference>
<evidence type="ECO:0000256" key="4">
    <source>
        <dbReference type="ARBA" id="ARBA00022519"/>
    </source>
</evidence>
<dbReference type="Proteomes" id="UP001247620">
    <property type="component" value="Unassembled WGS sequence"/>
</dbReference>
<keyword evidence="19" id="KW-1185">Reference proteome</keyword>
<protein>
    <submittedName>
        <fullName evidence="18">Penicillin-binding protein 2</fullName>
    </submittedName>
</protein>
<dbReference type="Pfam" id="PF03717">
    <property type="entry name" value="PBP_dimer"/>
    <property type="match status" value="1"/>
</dbReference>
<name>A0ABU1TIE3_9SPHI</name>
<evidence type="ECO:0000256" key="5">
    <source>
        <dbReference type="ARBA" id="ARBA00022645"/>
    </source>
</evidence>
<evidence type="ECO:0000313" key="18">
    <source>
        <dbReference type="EMBL" id="MDR6945148.1"/>
    </source>
</evidence>
<keyword evidence="3" id="KW-1003">Cell membrane</keyword>
<dbReference type="InterPro" id="IPR001460">
    <property type="entry name" value="PCN-bd_Tpept"/>
</dbReference>
<dbReference type="InterPro" id="IPR050515">
    <property type="entry name" value="Beta-lactam/transpept"/>
</dbReference>
<proteinExistence type="predicted"/>
<dbReference type="InterPro" id="IPR017790">
    <property type="entry name" value="Penicillin-binding_protein_2"/>
</dbReference>
<feature type="region of interest" description="Disordered" evidence="14">
    <location>
        <begin position="642"/>
        <end position="670"/>
    </location>
</feature>
<evidence type="ECO:0000256" key="7">
    <source>
        <dbReference type="ARBA" id="ARBA00022692"/>
    </source>
</evidence>
<dbReference type="InterPro" id="IPR036138">
    <property type="entry name" value="PBP_dimer_sf"/>
</dbReference>
<evidence type="ECO:0000256" key="9">
    <source>
        <dbReference type="ARBA" id="ARBA00022960"/>
    </source>
</evidence>
<dbReference type="SUPFAM" id="SSF56601">
    <property type="entry name" value="beta-lactamase/transpeptidase-like"/>
    <property type="match status" value="1"/>
</dbReference>
<evidence type="ECO:0000259" key="17">
    <source>
        <dbReference type="Pfam" id="PF03717"/>
    </source>
</evidence>
<keyword evidence="7 15" id="KW-0812">Transmembrane</keyword>
<keyword evidence="13" id="KW-0961">Cell wall biogenesis/degradation</keyword>
<dbReference type="PANTHER" id="PTHR30627">
    <property type="entry name" value="PEPTIDOGLYCAN D,D-TRANSPEPTIDASE"/>
    <property type="match status" value="1"/>
</dbReference>
<evidence type="ECO:0000259" key="16">
    <source>
        <dbReference type="Pfam" id="PF00905"/>
    </source>
</evidence>
<evidence type="ECO:0000313" key="19">
    <source>
        <dbReference type="Proteomes" id="UP001247620"/>
    </source>
</evidence>
<comment type="subcellular location">
    <subcellularLocation>
        <location evidence="2">Cell membrane</location>
    </subcellularLocation>
    <subcellularLocation>
        <location evidence="1">Membrane</location>
        <topology evidence="1">Single-pass membrane protein</topology>
    </subcellularLocation>
</comment>
<dbReference type="EMBL" id="JAVDUU010000005">
    <property type="protein sequence ID" value="MDR6945148.1"/>
    <property type="molecule type" value="Genomic_DNA"/>
</dbReference>
<keyword evidence="8" id="KW-0378">Hydrolase</keyword>
<evidence type="ECO:0000256" key="15">
    <source>
        <dbReference type="SAM" id="Phobius"/>
    </source>
</evidence>
<keyword evidence="6" id="KW-0645">Protease</keyword>
<dbReference type="SUPFAM" id="SSF56519">
    <property type="entry name" value="Penicillin binding protein dimerisation domain"/>
    <property type="match status" value="1"/>
</dbReference>
<dbReference type="Gene3D" id="3.40.710.10">
    <property type="entry name" value="DD-peptidase/beta-lactamase superfamily"/>
    <property type="match status" value="1"/>
</dbReference>
<evidence type="ECO:0000256" key="11">
    <source>
        <dbReference type="ARBA" id="ARBA00022989"/>
    </source>
</evidence>
<evidence type="ECO:0000256" key="1">
    <source>
        <dbReference type="ARBA" id="ARBA00004167"/>
    </source>
</evidence>
<evidence type="ECO:0000256" key="3">
    <source>
        <dbReference type="ARBA" id="ARBA00022475"/>
    </source>
</evidence>
<evidence type="ECO:0000256" key="2">
    <source>
        <dbReference type="ARBA" id="ARBA00004236"/>
    </source>
</evidence>
<feature type="transmembrane region" description="Helical" evidence="15">
    <location>
        <begin position="9"/>
        <end position="28"/>
    </location>
</feature>
<gene>
    <name evidence="18" type="ORF">J2W55_005016</name>
</gene>
<reference evidence="18 19" key="1">
    <citation type="submission" date="2023-07" db="EMBL/GenBank/DDBJ databases">
        <title>Sorghum-associated microbial communities from plants grown in Nebraska, USA.</title>
        <authorList>
            <person name="Schachtman D."/>
        </authorList>
    </citation>
    <scope>NUCLEOTIDE SEQUENCE [LARGE SCALE GENOMIC DNA]</scope>
    <source>
        <strain evidence="18 19">3262</strain>
    </source>
</reference>
<keyword evidence="12 15" id="KW-0472">Membrane</keyword>
<comment type="caution">
    <text evidence="18">The sequence shown here is derived from an EMBL/GenBank/DDBJ whole genome shotgun (WGS) entry which is preliminary data.</text>
</comment>
<evidence type="ECO:0000256" key="14">
    <source>
        <dbReference type="SAM" id="MobiDB-lite"/>
    </source>
</evidence>
<keyword evidence="4" id="KW-0997">Cell inner membrane</keyword>
<evidence type="ECO:0000256" key="8">
    <source>
        <dbReference type="ARBA" id="ARBA00022801"/>
    </source>
</evidence>
<dbReference type="Pfam" id="PF00905">
    <property type="entry name" value="Transpeptidase"/>
    <property type="match status" value="1"/>
</dbReference>
<organism evidence="18 19">
    <name type="scientific">Mucilaginibacter pocheonensis</name>
    <dbReference type="NCBI Taxonomy" id="398050"/>
    <lineage>
        <taxon>Bacteria</taxon>
        <taxon>Pseudomonadati</taxon>
        <taxon>Bacteroidota</taxon>
        <taxon>Sphingobacteriia</taxon>
        <taxon>Sphingobacteriales</taxon>
        <taxon>Sphingobacteriaceae</taxon>
        <taxon>Mucilaginibacter</taxon>
    </lineage>
</organism>
<feature type="compositionally biased region" description="Low complexity" evidence="14">
    <location>
        <begin position="644"/>
        <end position="655"/>
    </location>
</feature>
<feature type="domain" description="Penicillin-binding protein dimerisation" evidence="17">
    <location>
        <begin position="51"/>
        <end position="212"/>
    </location>
</feature>
<accession>A0ABU1TIE3</accession>
<dbReference type="InterPro" id="IPR012338">
    <property type="entry name" value="Beta-lactam/transpept-like"/>
</dbReference>
<keyword evidence="9" id="KW-0133">Cell shape</keyword>
<evidence type="ECO:0000256" key="12">
    <source>
        <dbReference type="ARBA" id="ARBA00023136"/>
    </source>
</evidence>
<dbReference type="InterPro" id="IPR005311">
    <property type="entry name" value="PBP_dimer"/>
</dbReference>
<dbReference type="RefSeq" id="WP_310102613.1">
    <property type="nucleotide sequence ID" value="NZ_JAVDUU010000005.1"/>
</dbReference>
<evidence type="ECO:0000256" key="10">
    <source>
        <dbReference type="ARBA" id="ARBA00022984"/>
    </source>
</evidence>
<keyword evidence="11 15" id="KW-1133">Transmembrane helix</keyword>
<feature type="domain" description="Penicillin-binding protein transpeptidase" evidence="16">
    <location>
        <begin position="253"/>
        <end position="580"/>
    </location>
</feature>
<keyword evidence="10" id="KW-0573">Peptidoglycan synthesis</keyword>